<feature type="transmembrane region" description="Helical" evidence="4">
    <location>
        <begin position="170"/>
        <end position="188"/>
    </location>
</feature>
<sequence length="429" mass="45677">MSADIDDTRSATTALAVLSGLSFCHFLNDMMQSLLPAMYPILKDALLLDFGQIGLVTLVYQSTASLFQPLIGLYTDRRPLPYALAVGMGFTLVGLLTLAVARTFPMLLLAAVTTGIGSSVFHPESSRVARLASGGRHGFAQSLFQVGGNAGSAVGPLAVAFIVLSSGQKSVAWFALAALLGIVLLSRIGTWYQQQARYPAVRTHSLREAAPLSHGRLYGAMGILFALIFSKYFYLASLTSYYTFYLIERFHVSVWSSQVHLFVFLGAVAVGTFAGGPIGDRIGRKHVIWFSILGVLPFTVVLPYANLFWTGVLSVPIGLILASAFSAILVYAQDLVPGRIGLISGLFFGFAFGMGGLGAAVLGYLADATSIEFVYHICAYLPAIGVLALFLPRVESTASHGIIAVDPAAMRNSLKTPAGVLARPPIRGE</sequence>
<dbReference type="SUPFAM" id="SSF103473">
    <property type="entry name" value="MFS general substrate transporter"/>
    <property type="match status" value="1"/>
</dbReference>
<dbReference type="OrthoDB" id="9770492at2"/>
<dbReference type="AlphaFoldDB" id="A0A127F820"/>
<organism evidence="6 7">
    <name type="scientific">Steroidobacter denitrificans</name>
    <dbReference type="NCBI Taxonomy" id="465721"/>
    <lineage>
        <taxon>Bacteria</taxon>
        <taxon>Pseudomonadati</taxon>
        <taxon>Pseudomonadota</taxon>
        <taxon>Gammaproteobacteria</taxon>
        <taxon>Steroidobacterales</taxon>
        <taxon>Steroidobacteraceae</taxon>
        <taxon>Steroidobacter</taxon>
    </lineage>
</organism>
<evidence type="ECO:0000256" key="3">
    <source>
        <dbReference type="ARBA" id="ARBA00023136"/>
    </source>
</evidence>
<feature type="transmembrane region" description="Helical" evidence="4">
    <location>
        <begin position="217"/>
        <end position="235"/>
    </location>
</feature>
<dbReference type="PROSITE" id="PS50850">
    <property type="entry name" value="MFS"/>
    <property type="match status" value="1"/>
</dbReference>
<dbReference type="KEGG" id="sdf:ACG33_00970"/>
<dbReference type="PANTHER" id="PTHR43129">
    <property type="entry name" value="FOSMIDOMYCIN RESISTANCE PROTEIN"/>
    <property type="match status" value="1"/>
</dbReference>
<dbReference type="STRING" id="465721.ACG33_00970"/>
<dbReference type="Gene3D" id="1.20.1250.20">
    <property type="entry name" value="MFS general substrate transporter like domains"/>
    <property type="match status" value="1"/>
</dbReference>
<dbReference type="InterPro" id="IPR011701">
    <property type="entry name" value="MFS"/>
</dbReference>
<dbReference type="InterPro" id="IPR020846">
    <property type="entry name" value="MFS_dom"/>
</dbReference>
<dbReference type="GO" id="GO:0005886">
    <property type="term" value="C:plasma membrane"/>
    <property type="evidence" value="ECO:0007669"/>
    <property type="project" value="TreeGrafter"/>
</dbReference>
<evidence type="ECO:0000313" key="7">
    <source>
        <dbReference type="Proteomes" id="UP000070250"/>
    </source>
</evidence>
<dbReference type="EMBL" id="CP011971">
    <property type="protein sequence ID" value="AMN45700.1"/>
    <property type="molecule type" value="Genomic_DNA"/>
</dbReference>
<proteinExistence type="predicted"/>
<dbReference type="PATRIC" id="fig|465721.4.peg.211"/>
<feature type="domain" description="Major facilitator superfamily (MFS) profile" evidence="5">
    <location>
        <begin position="17"/>
        <end position="397"/>
    </location>
</feature>
<feature type="transmembrane region" description="Helical" evidence="4">
    <location>
        <begin position="373"/>
        <end position="391"/>
    </location>
</feature>
<feature type="transmembrane region" description="Helical" evidence="4">
    <location>
        <begin position="143"/>
        <end position="164"/>
    </location>
</feature>
<feature type="transmembrane region" description="Helical" evidence="4">
    <location>
        <begin position="255"/>
        <end position="275"/>
    </location>
</feature>
<gene>
    <name evidence="6" type="ORF">ACG33_00970</name>
</gene>
<feature type="transmembrane region" description="Helical" evidence="4">
    <location>
        <begin position="79"/>
        <end position="98"/>
    </location>
</feature>
<keyword evidence="1 4" id="KW-0812">Transmembrane</keyword>
<protein>
    <submittedName>
        <fullName evidence="6">Fosmidomycin resistance protein</fullName>
    </submittedName>
</protein>
<feature type="transmembrane region" description="Helical" evidence="4">
    <location>
        <begin position="50"/>
        <end position="67"/>
    </location>
</feature>
<evidence type="ECO:0000256" key="2">
    <source>
        <dbReference type="ARBA" id="ARBA00022989"/>
    </source>
</evidence>
<evidence type="ECO:0000313" key="6">
    <source>
        <dbReference type="EMBL" id="AMN45700.1"/>
    </source>
</evidence>
<keyword evidence="7" id="KW-1185">Reference proteome</keyword>
<feature type="transmembrane region" description="Helical" evidence="4">
    <location>
        <begin position="344"/>
        <end position="367"/>
    </location>
</feature>
<keyword evidence="3 4" id="KW-0472">Membrane</keyword>
<dbReference type="CDD" id="cd17478">
    <property type="entry name" value="MFS_FsR"/>
    <property type="match status" value="1"/>
</dbReference>
<dbReference type="InterPro" id="IPR036259">
    <property type="entry name" value="MFS_trans_sf"/>
</dbReference>
<feature type="transmembrane region" description="Helical" evidence="4">
    <location>
        <begin position="287"/>
        <end position="305"/>
    </location>
</feature>
<dbReference type="GO" id="GO:0022857">
    <property type="term" value="F:transmembrane transporter activity"/>
    <property type="evidence" value="ECO:0007669"/>
    <property type="project" value="InterPro"/>
</dbReference>
<dbReference type="PANTHER" id="PTHR43129:SF1">
    <property type="entry name" value="FOSMIDOMYCIN RESISTANCE PROTEIN"/>
    <property type="match status" value="1"/>
</dbReference>
<keyword evidence="2 4" id="KW-1133">Transmembrane helix</keyword>
<accession>A0A127F820</accession>
<name>A0A127F820_STEDE</name>
<dbReference type="Pfam" id="PF07690">
    <property type="entry name" value="MFS_1"/>
    <property type="match status" value="1"/>
</dbReference>
<evidence type="ECO:0000256" key="4">
    <source>
        <dbReference type="SAM" id="Phobius"/>
    </source>
</evidence>
<evidence type="ECO:0000256" key="1">
    <source>
        <dbReference type="ARBA" id="ARBA00022692"/>
    </source>
</evidence>
<dbReference type="Proteomes" id="UP000070250">
    <property type="component" value="Chromosome"/>
</dbReference>
<feature type="transmembrane region" description="Helical" evidence="4">
    <location>
        <begin position="311"/>
        <end position="332"/>
    </location>
</feature>
<reference evidence="6 7" key="1">
    <citation type="submission" date="2015-06" db="EMBL/GenBank/DDBJ databases">
        <title>A Comprehensive Approach to Explore the Metabolic and Phylogenetic Diversity of Bacterial Steroid Degradation in the Environment: Testosterone as an Example.</title>
        <authorList>
            <person name="Yang F.-C."/>
            <person name="Chen Y.-L."/>
            <person name="Yu C.-P."/>
            <person name="Tang S.-L."/>
            <person name="Wang P.-H."/>
            <person name="Ismail W."/>
            <person name="Wang C.-H."/>
            <person name="Yang C.-Y."/>
            <person name="Chiang Y.-R."/>
        </authorList>
    </citation>
    <scope>NUCLEOTIDE SEQUENCE [LARGE SCALE GENOMIC DNA]</scope>
    <source>
        <strain evidence="6 7">DSM 18526</strain>
    </source>
</reference>
<evidence type="ECO:0000259" key="5">
    <source>
        <dbReference type="PROSITE" id="PS50850"/>
    </source>
</evidence>